<sequence length="547" mass="61771">MKNKKFIYFIAIIVILFLSLVFSQNIHAKEYEISKYDINIEVRKNGDYLITEKITYNFLEGNFTNAYREISNSGLKNLEFISLDGVFTSITNKKVDQNGNSLKVNWSYPETDQNAEFILKYRSNKALSSKENKNIIDFKVIEEGWDVPLKNIDINIEFPQRVSGILVEPKSDIEGRDGSEVKLHIDRLSANESYNISIKFDKIIDTNYPEEKSPYFYPLIFGAILGIIVIIYTIIKEYKNRPESKKSDIKLSKLSYLEMANILYPKSSEKRKGLISEIFALAQKGKIKLISKLDSGFFGNKKAEIKVEILSEKNLSQLEKEIIDSLKKEKNLKEFLQKPKASKKIMDMTRENLKDFGLFNNQAGRTRITDIYLGVLTSILGAAGIILAPFSGYPSISGIGLFLILLGIGRFIKSALVPMLSSTGLGAQEIIEKHLDEKKDEFEEVLNKNSNRAIELFFAEISYIILHQKFKQGKFKKYKKKLKKADKFEKPEWIEFDMSELDETLDALEVVEVIDYVLLSTIFIVNSTAGATGATGAGGGAGGGGAS</sequence>
<gene>
    <name evidence="4" type="ORF">FLSS-20_0005</name>
</gene>
<feature type="domain" description="Predicted membrane protein YciQ-like C-terminal" evidence="3">
    <location>
        <begin position="259"/>
        <end position="408"/>
    </location>
</feature>
<organism evidence="4">
    <name type="scientific">uncultured organism</name>
    <dbReference type="NCBI Taxonomy" id="155900"/>
    <lineage>
        <taxon>unclassified sequences</taxon>
        <taxon>environmental samples</taxon>
    </lineage>
</organism>
<feature type="transmembrane region" description="Helical" evidence="1">
    <location>
        <begin position="215"/>
        <end position="235"/>
    </location>
</feature>
<accession>M1PVM5</accession>
<evidence type="ECO:0000313" key="4">
    <source>
        <dbReference type="EMBL" id="AGF93204.1"/>
    </source>
</evidence>
<evidence type="ECO:0000259" key="2">
    <source>
        <dbReference type="Pfam" id="PF09972"/>
    </source>
</evidence>
<name>M1PVM5_9ZZZZ</name>
<dbReference type="Pfam" id="PF09972">
    <property type="entry name" value="DUF2207"/>
    <property type="match status" value="1"/>
</dbReference>
<dbReference type="InterPro" id="IPR018702">
    <property type="entry name" value="DUF2207"/>
</dbReference>
<dbReference type="InterPro" id="IPR048389">
    <property type="entry name" value="YciQ-like_C"/>
</dbReference>
<evidence type="ECO:0000259" key="3">
    <source>
        <dbReference type="Pfam" id="PF20990"/>
    </source>
</evidence>
<evidence type="ECO:0008006" key="5">
    <source>
        <dbReference type="Google" id="ProtNLM"/>
    </source>
</evidence>
<dbReference type="AlphaFoldDB" id="M1PVM5"/>
<keyword evidence="1" id="KW-0472">Membrane</keyword>
<dbReference type="EMBL" id="JX684085">
    <property type="protein sequence ID" value="AGF93204.1"/>
    <property type="molecule type" value="Genomic_DNA"/>
</dbReference>
<keyword evidence="1" id="KW-1133">Transmembrane helix</keyword>
<reference evidence="4" key="1">
    <citation type="journal article" date="2013" name="Syst. Appl. Microbiol.">
        <title>New insights into the archaeal diversity of a hypersaline microbial mat obtained by a metagenomic approach.</title>
        <authorList>
            <person name="Lopez-Lopez A."/>
            <person name="Richter M."/>
            <person name="Pena A."/>
            <person name="Tamames J."/>
            <person name="Rossello-Mora R."/>
        </authorList>
    </citation>
    <scope>NUCLEOTIDE SEQUENCE</scope>
</reference>
<proteinExistence type="predicted"/>
<keyword evidence="1" id="KW-0812">Transmembrane</keyword>
<feature type="domain" description="DUF2207" evidence="2">
    <location>
        <begin position="32"/>
        <end position="200"/>
    </location>
</feature>
<evidence type="ECO:0000256" key="1">
    <source>
        <dbReference type="SAM" id="Phobius"/>
    </source>
</evidence>
<dbReference type="Pfam" id="PF20990">
    <property type="entry name" value="DUF2207_C"/>
    <property type="match status" value="1"/>
</dbReference>
<protein>
    <recommendedName>
        <fullName evidence="5">DUF2207 domain-containing protein</fullName>
    </recommendedName>
</protein>
<feature type="transmembrane region" description="Helical" evidence="1">
    <location>
        <begin position="371"/>
        <end position="390"/>
    </location>
</feature>